<evidence type="ECO:0000313" key="1">
    <source>
        <dbReference type="EMBL" id="KAF9651931.1"/>
    </source>
</evidence>
<gene>
    <name evidence="1" type="ORF">BDM02DRAFT_3110067</name>
</gene>
<dbReference type="EMBL" id="MU117972">
    <property type="protein sequence ID" value="KAF9651931.1"/>
    <property type="molecule type" value="Genomic_DNA"/>
</dbReference>
<reference evidence="1" key="2">
    <citation type="journal article" date="2020" name="Nat. Commun.">
        <title>Large-scale genome sequencing of mycorrhizal fungi provides insights into the early evolution of symbiotic traits.</title>
        <authorList>
            <person name="Miyauchi S."/>
            <person name="Kiss E."/>
            <person name="Kuo A."/>
            <person name="Drula E."/>
            <person name="Kohler A."/>
            <person name="Sanchez-Garcia M."/>
            <person name="Morin E."/>
            <person name="Andreopoulos B."/>
            <person name="Barry K.W."/>
            <person name="Bonito G."/>
            <person name="Buee M."/>
            <person name="Carver A."/>
            <person name="Chen C."/>
            <person name="Cichocki N."/>
            <person name="Clum A."/>
            <person name="Culley D."/>
            <person name="Crous P.W."/>
            <person name="Fauchery L."/>
            <person name="Girlanda M."/>
            <person name="Hayes R.D."/>
            <person name="Keri Z."/>
            <person name="LaButti K."/>
            <person name="Lipzen A."/>
            <person name="Lombard V."/>
            <person name="Magnuson J."/>
            <person name="Maillard F."/>
            <person name="Murat C."/>
            <person name="Nolan M."/>
            <person name="Ohm R.A."/>
            <person name="Pangilinan J."/>
            <person name="Pereira M.F."/>
            <person name="Perotto S."/>
            <person name="Peter M."/>
            <person name="Pfister S."/>
            <person name="Riley R."/>
            <person name="Sitrit Y."/>
            <person name="Stielow J.B."/>
            <person name="Szollosi G."/>
            <person name="Zifcakova L."/>
            <person name="Stursova M."/>
            <person name="Spatafora J.W."/>
            <person name="Tedersoo L."/>
            <person name="Vaario L.M."/>
            <person name="Yamada A."/>
            <person name="Yan M."/>
            <person name="Wang P."/>
            <person name="Xu J."/>
            <person name="Bruns T."/>
            <person name="Baldrian P."/>
            <person name="Vilgalys R."/>
            <person name="Dunand C."/>
            <person name="Henrissat B."/>
            <person name="Grigoriev I.V."/>
            <person name="Hibbett D."/>
            <person name="Nagy L.G."/>
            <person name="Martin F.M."/>
        </authorList>
    </citation>
    <scope>NUCLEOTIDE SEQUENCE</scope>
    <source>
        <strain evidence="1">P2</strain>
    </source>
</reference>
<dbReference type="Proteomes" id="UP000886501">
    <property type="component" value="Unassembled WGS sequence"/>
</dbReference>
<evidence type="ECO:0000313" key="2">
    <source>
        <dbReference type="Proteomes" id="UP000886501"/>
    </source>
</evidence>
<sequence length="482" mass="55055">MFRERSRRGKQTFGILPPYDLDTRKAPLRDVRLPRRVSRILASIIVSLTFLGLYSLLEFQNGGWVPTNLPWQERLPPLYPEYRLRELALPQHNLDLPYPEGRNGKYLWISEHVQAAGWGNALQEHFVNALLAYHSRRAFVFDNYTWNRDGSVYSRFNEKLIPSMIPMTVQIAGPMAGGPFAPGDDTPRSIMKEWFDIVCPNPKRLDKDAIRATLPEDYSAKTVMDAWIRHMEGTPENCVTAEDKIFDIWIFGSKRLLDIVPLLFKSPMVTEFRWSSLIIDGFNRNRKLFAPNGLTTGTPKDPYPVISGLLALHIRRGDFEQHCRGLAEWGSTWTGFNQLPELHDHFDPPPRPKEGNVTQAIYDAYTKSCYPSIGEIVQKVVDIRHTEVGKGLTNIYIMTNGKDPWLSELKRALRKTGVWKQISSSRELRVTREQKFIAQSIDMVVGQRADVLIGNGFSSLTATIVMLRMAKGLDPASTRLWS</sequence>
<keyword evidence="2" id="KW-1185">Reference proteome</keyword>
<reference evidence="1" key="1">
    <citation type="submission" date="2019-10" db="EMBL/GenBank/DDBJ databases">
        <authorList>
            <consortium name="DOE Joint Genome Institute"/>
            <person name="Kuo A."/>
            <person name="Miyauchi S."/>
            <person name="Kiss E."/>
            <person name="Drula E."/>
            <person name="Kohler A."/>
            <person name="Sanchez-Garcia M."/>
            <person name="Andreopoulos B."/>
            <person name="Barry K.W."/>
            <person name="Bonito G."/>
            <person name="Buee M."/>
            <person name="Carver A."/>
            <person name="Chen C."/>
            <person name="Cichocki N."/>
            <person name="Clum A."/>
            <person name="Culley D."/>
            <person name="Crous P.W."/>
            <person name="Fauchery L."/>
            <person name="Girlanda M."/>
            <person name="Hayes R."/>
            <person name="Keri Z."/>
            <person name="Labutti K."/>
            <person name="Lipzen A."/>
            <person name="Lombard V."/>
            <person name="Magnuson J."/>
            <person name="Maillard F."/>
            <person name="Morin E."/>
            <person name="Murat C."/>
            <person name="Nolan M."/>
            <person name="Ohm R."/>
            <person name="Pangilinan J."/>
            <person name="Pereira M."/>
            <person name="Perotto S."/>
            <person name="Peter M."/>
            <person name="Riley R."/>
            <person name="Sitrit Y."/>
            <person name="Stielow B."/>
            <person name="Szollosi G."/>
            <person name="Zifcakova L."/>
            <person name="Stursova M."/>
            <person name="Spatafora J.W."/>
            <person name="Tedersoo L."/>
            <person name="Vaario L.-M."/>
            <person name="Yamada A."/>
            <person name="Yan M."/>
            <person name="Wang P."/>
            <person name="Xu J."/>
            <person name="Bruns T."/>
            <person name="Baldrian P."/>
            <person name="Vilgalys R."/>
            <person name="Henrissat B."/>
            <person name="Grigoriev I.V."/>
            <person name="Hibbett D."/>
            <person name="Nagy L.G."/>
            <person name="Martin F.M."/>
        </authorList>
    </citation>
    <scope>NUCLEOTIDE SEQUENCE</scope>
    <source>
        <strain evidence="1">P2</strain>
    </source>
</reference>
<name>A0ACB6ZS27_THEGA</name>
<protein>
    <submittedName>
        <fullName evidence="1">Uncharacterized protein</fullName>
    </submittedName>
</protein>
<proteinExistence type="predicted"/>
<accession>A0ACB6ZS27</accession>
<comment type="caution">
    <text evidence="1">The sequence shown here is derived from an EMBL/GenBank/DDBJ whole genome shotgun (WGS) entry which is preliminary data.</text>
</comment>
<organism evidence="1 2">
    <name type="scientific">Thelephora ganbajun</name>
    <name type="common">Ganba fungus</name>
    <dbReference type="NCBI Taxonomy" id="370292"/>
    <lineage>
        <taxon>Eukaryota</taxon>
        <taxon>Fungi</taxon>
        <taxon>Dikarya</taxon>
        <taxon>Basidiomycota</taxon>
        <taxon>Agaricomycotina</taxon>
        <taxon>Agaricomycetes</taxon>
        <taxon>Thelephorales</taxon>
        <taxon>Thelephoraceae</taxon>
        <taxon>Thelephora</taxon>
    </lineage>
</organism>